<reference evidence="3" key="1">
    <citation type="submission" date="2019-10" db="EMBL/GenBank/DDBJ databases">
        <authorList>
            <consortium name="DOE Joint Genome Institute"/>
            <person name="Kuo A."/>
            <person name="Miyauchi S."/>
            <person name="Kiss E."/>
            <person name="Drula E."/>
            <person name="Kohler A."/>
            <person name="Sanchez-Garcia M."/>
            <person name="Andreopoulos B."/>
            <person name="Barry K.W."/>
            <person name="Bonito G."/>
            <person name="Buee M."/>
            <person name="Carver A."/>
            <person name="Chen C."/>
            <person name="Cichocki N."/>
            <person name="Clum A."/>
            <person name="Culley D."/>
            <person name="Crous P.W."/>
            <person name="Fauchery L."/>
            <person name="Girlanda M."/>
            <person name="Hayes R."/>
            <person name="Keri Z."/>
            <person name="LaButti K."/>
            <person name="Lipzen A."/>
            <person name="Lombard V."/>
            <person name="Magnuson J."/>
            <person name="Maillard F."/>
            <person name="Morin E."/>
            <person name="Murat C."/>
            <person name="Nolan M."/>
            <person name="Ohm R."/>
            <person name="Pangilinan J."/>
            <person name="Pereira M."/>
            <person name="Perotto S."/>
            <person name="Peter M."/>
            <person name="Riley R."/>
            <person name="Sitrit Y."/>
            <person name="Stielow B."/>
            <person name="Szollosi G."/>
            <person name="Zifcakova L."/>
            <person name="Stursova M."/>
            <person name="Spatafora J.W."/>
            <person name="Tedersoo L."/>
            <person name="Vaario L.-M."/>
            <person name="Yamada A."/>
            <person name="Yan M."/>
            <person name="Wang P."/>
            <person name="Xu J."/>
            <person name="Bruns T."/>
            <person name="Baldrian P."/>
            <person name="Vilgalys R."/>
            <person name="Henrissat B."/>
            <person name="Grigoriev I.V."/>
            <person name="Hibbett D."/>
            <person name="Nagy L.G."/>
            <person name="Martin F.M."/>
        </authorList>
    </citation>
    <scope>NUCLEOTIDE SEQUENCE</scope>
    <source>
        <strain evidence="3">BED1</strain>
    </source>
</reference>
<dbReference type="AlphaFoldDB" id="A0AAD4BSL3"/>
<comment type="caution">
    <text evidence="3">The sequence shown here is derived from an EMBL/GenBank/DDBJ whole genome shotgun (WGS) entry which is preliminary data.</text>
</comment>
<evidence type="ECO:0000256" key="1">
    <source>
        <dbReference type="SAM" id="Phobius"/>
    </source>
</evidence>
<dbReference type="Proteomes" id="UP001194468">
    <property type="component" value="Unassembled WGS sequence"/>
</dbReference>
<reference evidence="3" key="2">
    <citation type="journal article" date="2020" name="Nat. Commun.">
        <title>Large-scale genome sequencing of mycorrhizal fungi provides insights into the early evolution of symbiotic traits.</title>
        <authorList>
            <person name="Miyauchi S."/>
            <person name="Kiss E."/>
            <person name="Kuo A."/>
            <person name="Drula E."/>
            <person name="Kohler A."/>
            <person name="Sanchez-Garcia M."/>
            <person name="Morin E."/>
            <person name="Andreopoulos B."/>
            <person name="Barry K.W."/>
            <person name="Bonito G."/>
            <person name="Buee M."/>
            <person name="Carver A."/>
            <person name="Chen C."/>
            <person name="Cichocki N."/>
            <person name="Clum A."/>
            <person name="Culley D."/>
            <person name="Crous P.W."/>
            <person name="Fauchery L."/>
            <person name="Girlanda M."/>
            <person name="Hayes R.D."/>
            <person name="Keri Z."/>
            <person name="LaButti K."/>
            <person name="Lipzen A."/>
            <person name="Lombard V."/>
            <person name="Magnuson J."/>
            <person name="Maillard F."/>
            <person name="Murat C."/>
            <person name="Nolan M."/>
            <person name="Ohm R.A."/>
            <person name="Pangilinan J."/>
            <person name="Pereira M.F."/>
            <person name="Perotto S."/>
            <person name="Peter M."/>
            <person name="Pfister S."/>
            <person name="Riley R."/>
            <person name="Sitrit Y."/>
            <person name="Stielow J.B."/>
            <person name="Szollosi G."/>
            <person name="Zifcakova L."/>
            <person name="Stursova M."/>
            <person name="Spatafora J.W."/>
            <person name="Tedersoo L."/>
            <person name="Vaario L.M."/>
            <person name="Yamada A."/>
            <person name="Yan M."/>
            <person name="Wang P."/>
            <person name="Xu J."/>
            <person name="Bruns T."/>
            <person name="Baldrian P."/>
            <person name="Vilgalys R."/>
            <person name="Dunand C."/>
            <person name="Henrissat B."/>
            <person name="Grigoriev I.V."/>
            <person name="Hibbett D."/>
            <person name="Nagy L.G."/>
            <person name="Martin F.M."/>
        </authorList>
    </citation>
    <scope>NUCLEOTIDE SEQUENCE</scope>
    <source>
        <strain evidence="3">BED1</strain>
    </source>
</reference>
<feature type="transmembrane region" description="Helical" evidence="1">
    <location>
        <begin position="95"/>
        <end position="116"/>
    </location>
</feature>
<feature type="domain" description="DUF6533" evidence="2">
    <location>
        <begin position="24"/>
        <end position="69"/>
    </location>
</feature>
<dbReference type="InterPro" id="IPR045340">
    <property type="entry name" value="DUF6533"/>
</dbReference>
<dbReference type="EMBL" id="WHUW01000016">
    <property type="protein sequence ID" value="KAF8438557.1"/>
    <property type="molecule type" value="Genomic_DNA"/>
</dbReference>
<feature type="transmembrane region" description="Helical" evidence="1">
    <location>
        <begin position="168"/>
        <end position="192"/>
    </location>
</feature>
<evidence type="ECO:0000259" key="2">
    <source>
        <dbReference type="Pfam" id="PF20151"/>
    </source>
</evidence>
<keyword evidence="1" id="KW-0472">Membrane</keyword>
<feature type="transmembrane region" description="Helical" evidence="1">
    <location>
        <begin position="128"/>
        <end position="148"/>
    </location>
</feature>
<keyword evidence="1" id="KW-0812">Transmembrane</keyword>
<accession>A0AAD4BSL3</accession>
<keyword evidence="4" id="KW-1185">Reference proteome</keyword>
<feature type="transmembrane region" description="Helical" evidence="1">
    <location>
        <begin position="237"/>
        <end position="256"/>
    </location>
</feature>
<protein>
    <recommendedName>
        <fullName evidence="2">DUF6533 domain-containing protein</fullName>
    </recommendedName>
</protein>
<name>A0AAD4BSL3_BOLED</name>
<dbReference type="Pfam" id="PF20151">
    <property type="entry name" value="DUF6533"/>
    <property type="match status" value="1"/>
</dbReference>
<keyword evidence="1" id="KW-1133">Transmembrane helix</keyword>
<organism evidence="3 4">
    <name type="scientific">Boletus edulis BED1</name>
    <dbReference type="NCBI Taxonomy" id="1328754"/>
    <lineage>
        <taxon>Eukaryota</taxon>
        <taxon>Fungi</taxon>
        <taxon>Dikarya</taxon>
        <taxon>Basidiomycota</taxon>
        <taxon>Agaricomycotina</taxon>
        <taxon>Agaricomycetes</taxon>
        <taxon>Agaricomycetidae</taxon>
        <taxon>Boletales</taxon>
        <taxon>Boletineae</taxon>
        <taxon>Boletaceae</taxon>
        <taxon>Boletoideae</taxon>
        <taxon>Boletus</taxon>
    </lineage>
</organism>
<evidence type="ECO:0000313" key="4">
    <source>
        <dbReference type="Proteomes" id="UP001194468"/>
    </source>
</evidence>
<proteinExistence type="predicted"/>
<evidence type="ECO:0000313" key="3">
    <source>
        <dbReference type="EMBL" id="KAF8438557.1"/>
    </source>
</evidence>
<sequence>MTSDDADRVAIPPAYVAAIRDVGYHSFASLTFLAWDSLVTLDDEVQYVWTMRNKSPFKWGYFFLRYGVVLAHITHNILAESLANGSNPPILCRLWIAYVIAFTQIIQTTLELVLASRVFALYNRSKRIAFVLLILILTEVGGSVRSLWVGHDSGFYGTCLLLAPDKKAVNQSILGFIVHCALIGLTLFKYCFALRAGWGRTPLVSLVVRDNSTVYGTIILLLASVILICGLEDGRGVIVFYWATALTSISAARMILSMERFARTELLVGSPAGHLFTTQFSLETFTSNLDDPYYPSLLFLRRQFGVEWPGV</sequence>
<feature type="transmembrane region" description="Helical" evidence="1">
    <location>
        <begin position="213"/>
        <end position="231"/>
    </location>
</feature>
<gene>
    <name evidence="3" type="ORF">L210DRAFT_893335</name>
</gene>
<feature type="transmembrane region" description="Helical" evidence="1">
    <location>
        <begin position="59"/>
        <end position="75"/>
    </location>
</feature>